<sequence length="180" mass="20118">MKDTVHFKWLSDLADAEAHLIAELVECTALDGAMLGYARRMSNDEAEGFIAELRYRISKGHSLALVGVDKGKPVFFCMMTRSAMPNCRHRAELSKGVVHPAYRGQHIIPQAFREIVLKAESLDVEQGLNLVSELCTTARMQEEALFAVDHTCKLFYAMYENIYVENCRRAPGPIVLGGGR</sequence>
<dbReference type="RefSeq" id="WP_340521484.1">
    <property type="nucleotide sequence ID" value="NZ_FMSH01000080.1"/>
</dbReference>
<evidence type="ECO:0000313" key="1">
    <source>
        <dbReference type="EMBL" id="SCU74270.1"/>
    </source>
</evidence>
<organism evidence="1">
    <name type="scientific">Cupriavidus necator</name>
    <name type="common">Alcaligenes eutrophus</name>
    <name type="synonym">Ralstonia eutropha</name>
    <dbReference type="NCBI Taxonomy" id="106590"/>
    <lineage>
        <taxon>Bacteria</taxon>
        <taxon>Pseudomonadati</taxon>
        <taxon>Pseudomonadota</taxon>
        <taxon>Betaproteobacteria</taxon>
        <taxon>Burkholderiales</taxon>
        <taxon>Burkholderiaceae</taxon>
        <taxon>Cupriavidus</taxon>
    </lineage>
</organism>
<dbReference type="InterPro" id="IPR016181">
    <property type="entry name" value="Acyl_CoA_acyltransferase"/>
</dbReference>
<reference evidence="1" key="1">
    <citation type="submission" date="2016-09" db="EMBL/GenBank/DDBJ databases">
        <authorList>
            <person name="Capua I."/>
            <person name="De Benedictis P."/>
            <person name="Joannis T."/>
            <person name="Lombin L.H."/>
            <person name="Cattoli G."/>
        </authorList>
    </citation>
    <scope>NUCLEOTIDE SEQUENCE</scope>
    <source>
        <strain evidence="1">B9</strain>
    </source>
</reference>
<name>A0A1K0JG76_CUPNE</name>
<dbReference type="EMBL" id="FMSH01000080">
    <property type="protein sequence ID" value="SCU74270.1"/>
    <property type="molecule type" value="Genomic_DNA"/>
</dbReference>
<dbReference type="SUPFAM" id="SSF55729">
    <property type="entry name" value="Acyl-CoA N-acyltransferases (Nat)"/>
    <property type="match status" value="1"/>
</dbReference>
<dbReference type="AlphaFoldDB" id="A0A1K0JG76"/>
<evidence type="ECO:0008006" key="2">
    <source>
        <dbReference type="Google" id="ProtNLM"/>
    </source>
</evidence>
<proteinExistence type="predicted"/>
<gene>
    <name evidence="1" type="ORF">CNECB9_1700004</name>
</gene>
<accession>A0A1K0JG76</accession>
<dbReference type="CDD" id="cd04301">
    <property type="entry name" value="NAT_SF"/>
    <property type="match status" value="1"/>
</dbReference>
<dbReference type="Gene3D" id="3.40.630.30">
    <property type="match status" value="1"/>
</dbReference>
<protein>
    <recommendedName>
        <fullName evidence="2">N-acetyltransferase domain-containing protein</fullName>
    </recommendedName>
</protein>